<dbReference type="PROSITE" id="PS50893">
    <property type="entry name" value="ABC_TRANSPORTER_2"/>
    <property type="match status" value="1"/>
</dbReference>
<evidence type="ECO:0000313" key="7">
    <source>
        <dbReference type="EMBL" id="MFC3609472.1"/>
    </source>
</evidence>
<dbReference type="InterPro" id="IPR017871">
    <property type="entry name" value="ABC_transporter-like_CS"/>
</dbReference>
<dbReference type="RefSeq" id="WP_386367096.1">
    <property type="nucleotide sequence ID" value="NZ_JBHRXZ010000027.1"/>
</dbReference>
<protein>
    <submittedName>
        <fullName evidence="7">ABC transporter ATP-binding protein</fullName>
    </submittedName>
</protein>
<dbReference type="InterPro" id="IPR027417">
    <property type="entry name" value="P-loop_NTPase"/>
</dbReference>
<dbReference type="InterPro" id="IPR052156">
    <property type="entry name" value="BCAA_Transport_ATP-bd_LivF"/>
</dbReference>
<dbReference type="SUPFAM" id="SSF52540">
    <property type="entry name" value="P-loop containing nucleoside triphosphate hydrolases"/>
    <property type="match status" value="1"/>
</dbReference>
<evidence type="ECO:0000256" key="5">
    <source>
        <dbReference type="ARBA" id="ARBA00022970"/>
    </source>
</evidence>
<dbReference type="InterPro" id="IPR003593">
    <property type="entry name" value="AAA+_ATPase"/>
</dbReference>
<sequence length="243" mass="26394">MNIAIQPATPLIEARGLHTYYGNSHVLHGVDFCIRPGETLALMGRNGMGKTTTIRSLLGLTPARQGEISIFGQPRGRSATHQIIRSGIGYVPEGRGMFPNLSVRESLLMAARPGPDGRQEWDLERVLTTFPRLAERISHLTGNLSGGEQQMVAIGRALMTNPALMILDEATEGLAPLIRKEIWDVIRLIKASGIATLVVDKNVNVLLELTDRSMIMVKGEVVYDGGSAALKAQPELLQCHIGL</sequence>
<dbReference type="PANTHER" id="PTHR43820">
    <property type="entry name" value="HIGH-AFFINITY BRANCHED-CHAIN AMINO ACID TRANSPORT ATP-BINDING PROTEIN LIVF"/>
    <property type="match status" value="1"/>
</dbReference>
<dbReference type="CDD" id="cd03224">
    <property type="entry name" value="ABC_TM1139_LivF_branched"/>
    <property type="match status" value="1"/>
</dbReference>
<evidence type="ECO:0000256" key="2">
    <source>
        <dbReference type="ARBA" id="ARBA00022448"/>
    </source>
</evidence>
<dbReference type="EMBL" id="JBHRXZ010000027">
    <property type="protein sequence ID" value="MFC3609472.1"/>
    <property type="molecule type" value="Genomic_DNA"/>
</dbReference>
<keyword evidence="4 7" id="KW-0067">ATP-binding</keyword>
<proteinExistence type="inferred from homology"/>
<comment type="similarity">
    <text evidence="1">Belongs to the ABC transporter superfamily.</text>
</comment>
<keyword evidence="8" id="KW-1185">Reference proteome</keyword>
<dbReference type="Pfam" id="PF00005">
    <property type="entry name" value="ABC_tran"/>
    <property type="match status" value="1"/>
</dbReference>
<dbReference type="Gene3D" id="3.40.50.300">
    <property type="entry name" value="P-loop containing nucleotide triphosphate hydrolases"/>
    <property type="match status" value="1"/>
</dbReference>
<evidence type="ECO:0000256" key="3">
    <source>
        <dbReference type="ARBA" id="ARBA00022741"/>
    </source>
</evidence>
<dbReference type="PROSITE" id="PS00211">
    <property type="entry name" value="ABC_TRANSPORTER_1"/>
    <property type="match status" value="1"/>
</dbReference>
<comment type="caution">
    <text evidence="7">The sequence shown here is derived from an EMBL/GenBank/DDBJ whole genome shotgun (WGS) entry which is preliminary data.</text>
</comment>
<evidence type="ECO:0000256" key="1">
    <source>
        <dbReference type="ARBA" id="ARBA00005417"/>
    </source>
</evidence>
<reference evidence="8" key="1">
    <citation type="journal article" date="2019" name="Int. J. Syst. Evol. Microbiol.">
        <title>The Global Catalogue of Microorganisms (GCM) 10K type strain sequencing project: providing services to taxonomists for standard genome sequencing and annotation.</title>
        <authorList>
            <consortium name="The Broad Institute Genomics Platform"/>
            <consortium name="The Broad Institute Genome Sequencing Center for Infectious Disease"/>
            <person name="Wu L."/>
            <person name="Ma J."/>
        </authorList>
    </citation>
    <scope>NUCLEOTIDE SEQUENCE [LARGE SCALE GENOMIC DNA]</scope>
    <source>
        <strain evidence="8">KCTC 42447</strain>
    </source>
</reference>
<evidence type="ECO:0000256" key="4">
    <source>
        <dbReference type="ARBA" id="ARBA00022840"/>
    </source>
</evidence>
<name>A0ABV7TB29_9GAMM</name>
<feature type="domain" description="ABC transporter" evidence="6">
    <location>
        <begin position="12"/>
        <end position="243"/>
    </location>
</feature>
<dbReference type="GO" id="GO:0005524">
    <property type="term" value="F:ATP binding"/>
    <property type="evidence" value="ECO:0007669"/>
    <property type="project" value="UniProtKB-KW"/>
</dbReference>
<evidence type="ECO:0000313" key="8">
    <source>
        <dbReference type="Proteomes" id="UP001595630"/>
    </source>
</evidence>
<dbReference type="InterPro" id="IPR003439">
    <property type="entry name" value="ABC_transporter-like_ATP-bd"/>
</dbReference>
<evidence type="ECO:0000259" key="6">
    <source>
        <dbReference type="PROSITE" id="PS50893"/>
    </source>
</evidence>
<dbReference type="PANTHER" id="PTHR43820:SF2">
    <property type="entry name" value="ABC TRANSPORTER ATP-BINDING PROTEIN"/>
    <property type="match status" value="1"/>
</dbReference>
<organism evidence="7 8">
    <name type="scientific">Stutzerimonas tarimensis</name>
    <dbReference type="NCBI Taxonomy" id="1507735"/>
    <lineage>
        <taxon>Bacteria</taxon>
        <taxon>Pseudomonadati</taxon>
        <taxon>Pseudomonadota</taxon>
        <taxon>Gammaproteobacteria</taxon>
        <taxon>Pseudomonadales</taxon>
        <taxon>Pseudomonadaceae</taxon>
        <taxon>Stutzerimonas</taxon>
    </lineage>
</organism>
<accession>A0ABV7TB29</accession>
<dbReference type="Proteomes" id="UP001595630">
    <property type="component" value="Unassembled WGS sequence"/>
</dbReference>
<keyword evidence="3" id="KW-0547">Nucleotide-binding</keyword>
<keyword evidence="5" id="KW-0029">Amino-acid transport</keyword>
<gene>
    <name evidence="7" type="ORF">ACFOMF_16990</name>
</gene>
<dbReference type="SMART" id="SM00382">
    <property type="entry name" value="AAA"/>
    <property type="match status" value="1"/>
</dbReference>
<keyword evidence="2" id="KW-0813">Transport</keyword>